<dbReference type="AlphaFoldDB" id="A0A246JHE7"/>
<sequence>MPMVSLNQTAFTSGQLSPRVRGRTDIDRYGFGLKLSLNGRPVIQGGWKRREGSLRNADALTDVARSSIAVPFVQGDDQAWILEFGHLKMRVYNADRTYAGIEIASPYTSAQLYELDWCQSDSTMWVFHPNVPTQRVEHPALAVWALSAAPFSTIPFDEVGFIPATTGTLSLATVGTGRTLTAGAPTFLASDVGRAVLSDAGIAVITTFTSTTVVTVEITRAFQGTVLAASNWTVDSSPQATCTPQDLGSDGKADPVGSIITLTLSADGWRAADVGSMVRINGGLVKITAWTSATVVSGRILRELAATVAAPALSWSLEPPVWSATLGYPRTGAIHQQRLIAAGTKKFPRNVWGSRIGEPLDFERWTNDNDAFAFTIDSDESTPIRYVSAGKRLIVLTESAEYTMYGGANKPSITPTNVTVDPESNHGCAQVRPVQINRENLFVQRAGRKIRALGYRYDIDGFNAPDLTALSDRITLSGVVAMAYAQEAEQTLWACLANGRLISCTIDRDQQPSVVAWAPHTTDGFVEWVTCIPTGDRDQVWLIVQRQVNGVTKRYLESLDDTFQPWHPSVPDPAPVDDEDVPRPTYGCTVDCGVVIDNAAGQTDFSVPHLAGREVDIVADGAKQPRQVVAANGAIKLARASKRTLIGLPFRTHGKMLTPEMQGMQGSAQGKAMRTGNVSMLLLESIGGKIRNNQGDEDELAARVFGAGILDKPPMPFTGPKDVTKLGWKKGVSEISIIQDDPMPLHVLAIVRDESFTG</sequence>
<name>A0A246JHE7_9BURK</name>
<comment type="caution">
    <text evidence="1">The sequence shown here is derived from an EMBL/GenBank/DDBJ whole genome shotgun (WGS) entry which is preliminary data.</text>
</comment>
<gene>
    <name evidence="1" type="ORF">CDN99_06645</name>
</gene>
<reference evidence="1 2" key="1">
    <citation type="journal article" date="2008" name="Int. J. Syst. Evol. Microbiol.">
        <title>Description of Roseateles aquatilis sp. nov. and Roseateles terrae sp. nov., in the class Betaproteobacteria, and emended description of the genus Roseateles.</title>
        <authorList>
            <person name="Gomila M."/>
            <person name="Bowien B."/>
            <person name="Falsen E."/>
            <person name="Moore E.R."/>
            <person name="Lalucat J."/>
        </authorList>
    </citation>
    <scope>NUCLEOTIDE SEQUENCE [LARGE SCALE GENOMIC DNA]</scope>
    <source>
        <strain evidence="1 2">CCUG 48205</strain>
    </source>
</reference>
<accession>A0A246JHE7</accession>
<keyword evidence="2" id="KW-1185">Reference proteome</keyword>
<organism evidence="1 2">
    <name type="scientific">Roseateles aquatilis</name>
    <dbReference type="NCBI Taxonomy" id="431061"/>
    <lineage>
        <taxon>Bacteria</taxon>
        <taxon>Pseudomonadati</taxon>
        <taxon>Pseudomonadota</taxon>
        <taxon>Betaproteobacteria</taxon>
        <taxon>Burkholderiales</taxon>
        <taxon>Sphaerotilaceae</taxon>
        <taxon>Roseateles</taxon>
    </lineage>
</organism>
<dbReference type="RefSeq" id="WP_088383872.1">
    <property type="nucleotide sequence ID" value="NZ_NIOF01000002.1"/>
</dbReference>
<dbReference type="OrthoDB" id="5438497at2"/>
<evidence type="ECO:0000313" key="1">
    <source>
        <dbReference type="EMBL" id="OWQ92031.1"/>
    </source>
</evidence>
<protein>
    <submittedName>
        <fullName evidence="1">Uncharacterized protein</fullName>
    </submittedName>
</protein>
<dbReference type="Proteomes" id="UP000197468">
    <property type="component" value="Unassembled WGS sequence"/>
</dbReference>
<proteinExistence type="predicted"/>
<dbReference type="EMBL" id="NIOF01000002">
    <property type="protein sequence ID" value="OWQ92031.1"/>
    <property type="molecule type" value="Genomic_DNA"/>
</dbReference>
<evidence type="ECO:0000313" key="2">
    <source>
        <dbReference type="Proteomes" id="UP000197468"/>
    </source>
</evidence>